<proteinExistence type="predicted"/>
<feature type="transmembrane region" description="Helical" evidence="7">
    <location>
        <begin position="121"/>
        <end position="142"/>
    </location>
</feature>
<organism evidence="8 9">
    <name type="scientific">Bosea vestrisii</name>
    <dbReference type="NCBI Taxonomy" id="151416"/>
    <lineage>
        <taxon>Bacteria</taxon>
        <taxon>Pseudomonadati</taxon>
        <taxon>Pseudomonadota</taxon>
        <taxon>Alphaproteobacteria</taxon>
        <taxon>Hyphomicrobiales</taxon>
        <taxon>Boseaceae</taxon>
        <taxon>Bosea</taxon>
    </lineage>
</organism>
<comment type="subcellular location">
    <subcellularLocation>
        <location evidence="1">Membrane</location>
        <topology evidence="1">Multi-pass membrane protein</topology>
    </subcellularLocation>
</comment>
<keyword evidence="3 7" id="KW-0812">Transmembrane</keyword>
<evidence type="ECO:0000256" key="1">
    <source>
        <dbReference type="ARBA" id="ARBA00004141"/>
    </source>
</evidence>
<evidence type="ECO:0000313" key="8">
    <source>
        <dbReference type="EMBL" id="MFC5395717.1"/>
    </source>
</evidence>
<evidence type="ECO:0000256" key="3">
    <source>
        <dbReference type="ARBA" id="ARBA00022692"/>
    </source>
</evidence>
<keyword evidence="5 7" id="KW-0472">Membrane</keyword>
<accession>A0ABW0HH33</accession>
<comment type="caution">
    <text evidence="8">The sequence shown here is derived from an EMBL/GenBank/DDBJ whole genome shotgun (WGS) entry which is preliminary data.</text>
</comment>
<feature type="region of interest" description="Disordered" evidence="6">
    <location>
        <begin position="1"/>
        <end position="21"/>
    </location>
</feature>
<feature type="transmembrane region" description="Helical" evidence="7">
    <location>
        <begin position="68"/>
        <end position="85"/>
    </location>
</feature>
<evidence type="ECO:0000256" key="5">
    <source>
        <dbReference type="ARBA" id="ARBA00023136"/>
    </source>
</evidence>
<reference evidence="9" key="1">
    <citation type="journal article" date="2019" name="Int. J. Syst. Evol. Microbiol.">
        <title>The Global Catalogue of Microorganisms (GCM) 10K type strain sequencing project: providing services to taxonomists for standard genome sequencing and annotation.</title>
        <authorList>
            <consortium name="The Broad Institute Genomics Platform"/>
            <consortium name="The Broad Institute Genome Sequencing Center for Infectious Disease"/>
            <person name="Wu L."/>
            <person name="Ma J."/>
        </authorList>
    </citation>
    <scope>NUCLEOTIDE SEQUENCE [LARGE SCALE GENOMIC DNA]</scope>
    <source>
        <strain evidence="9">CGMCC 1.16326</strain>
    </source>
</reference>
<feature type="transmembrane region" description="Helical" evidence="7">
    <location>
        <begin position="220"/>
        <end position="244"/>
    </location>
</feature>
<feature type="transmembrane region" description="Helical" evidence="7">
    <location>
        <begin position="411"/>
        <end position="439"/>
    </location>
</feature>
<feature type="transmembrane region" description="Helical" evidence="7">
    <location>
        <begin position="379"/>
        <end position="399"/>
    </location>
</feature>
<dbReference type="EMBL" id="JBHSLV010000055">
    <property type="protein sequence ID" value="MFC5395717.1"/>
    <property type="molecule type" value="Genomic_DNA"/>
</dbReference>
<dbReference type="Gene3D" id="1.20.1250.20">
    <property type="entry name" value="MFS general substrate transporter like domains"/>
    <property type="match status" value="1"/>
</dbReference>
<feature type="transmembrane region" description="Helical" evidence="7">
    <location>
        <begin position="282"/>
        <end position="302"/>
    </location>
</feature>
<name>A0ABW0HH33_9HYPH</name>
<evidence type="ECO:0000256" key="7">
    <source>
        <dbReference type="SAM" id="Phobius"/>
    </source>
</evidence>
<feature type="compositionally biased region" description="Pro residues" evidence="6">
    <location>
        <begin position="1"/>
        <end position="18"/>
    </location>
</feature>
<feature type="transmembrane region" description="Helical" evidence="7">
    <location>
        <begin position="506"/>
        <end position="528"/>
    </location>
</feature>
<evidence type="ECO:0000256" key="2">
    <source>
        <dbReference type="ARBA" id="ARBA00022448"/>
    </source>
</evidence>
<feature type="transmembrane region" description="Helical" evidence="7">
    <location>
        <begin position="27"/>
        <end position="48"/>
    </location>
</feature>
<protein>
    <submittedName>
        <fullName evidence="8">MFS transporter</fullName>
    </submittedName>
</protein>
<dbReference type="SUPFAM" id="SSF103473">
    <property type="entry name" value="MFS general substrate transporter"/>
    <property type="match status" value="1"/>
</dbReference>
<dbReference type="Proteomes" id="UP001596104">
    <property type="component" value="Unassembled WGS sequence"/>
</dbReference>
<dbReference type="PANTHER" id="PTHR42718:SF9">
    <property type="entry name" value="MAJOR FACILITATOR SUPERFAMILY MULTIDRUG TRANSPORTER MFSC"/>
    <property type="match status" value="1"/>
</dbReference>
<evidence type="ECO:0000313" key="9">
    <source>
        <dbReference type="Proteomes" id="UP001596104"/>
    </source>
</evidence>
<feature type="transmembrane region" description="Helical" evidence="7">
    <location>
        <begin position="322"/>
        <end position="344"/>
    </location>
</feature>
<evidence type="ECO:0000256" key="4">
    <source>
        <dbReference type="ARBA" id="ARBA00022989"/>
    </source>
</evidence>
<sequence length="547" mass="58093">MNAPSPAPQAAPSPPPPATASMSRTRALAYMLAATMLAMTQQVGANLITTNVYQIQGELGATVAETNWLIAAYMAPNVSLSIALIKIRMQYGLRNFAEISIAGFVIAALLNFFVHDLQSALVVRFMSGIAAAPLSSLAFLYMIEPLQPRQKLTVGLSLALTNTTLGIPVTRLLSPSLLEIGGFHGLTLFEMGLALVAFGLVYALPLTTPPRVKVIGPLDGVSYLLIALGFGAIAVALSLGRIYWWLEAPWLGWLFAGALLCLTLAAVIELHRQSPLIDIRWLTSPATLHYATVLLLFRIVLAEQTVGASNFFQALGFQNEQTLPLYGVILAAILAGGFTCAALLRPGRENAFYAAALICIMAGAILDSSATSLTRPDDIHLSQALVAYGSALFLPAAMGQGLAPALARGPVYILSFFVIFLFTQSIGGLLGSALFGSFITLRTSFHYSQLAEHFSLANPLVAERLQQLGGSYGHILTDLGLTRAEGVTLLAQQATREATVLAYNDAFLLIAMIAGSALIGLLTHLAVLRLRERFAAPAALPAPTPQP</sequence>
<dbReference type="InterPro" id="IPR036259">
    <property type="entry name" value="MFS_trans_sf"/>
</dbReference>
<feature type="transmembrane region" description="Helical" evidence="7">
    <location>
        <begin position="351"/>
        <end position="373"/>
    </location>
</feature>
<keyword evidence="4 7" id="KW-1133">Transmembrane helix</keyword>
<feature type="transmembrane region" description="Helical" evidence="7">
    <location>
        <begin position="186"/>
        <end position="208"/>
    </location>
</feature>
<keyword evidence="2" id="KW-0813">Transport</keyword>
<feature type="transmembrane region" description="Helical" evidence="7">
    <location>
        <begin position="250"/>
        <end position="270"/>
    </location>
</feature>
<evidence type="ECO:0000256" key="6">
    <source>
        <dbReference type="SAM" id="MobiDB-lite"/>
    </source>
</evidence>
<dbReference type="PANTHER" id="PTHR42718">
    <property type="entry name" value="MAJOR FACILITATOR SUPERFAMILY MULTIDRUG TRANSPORTER MFSC"/>
    <property type="match status" value="1"/>
</dbReference>
<feature type="transmembrane region" description="Helical" evidence="7">
    <location>
        <begin position="97"/>
        <end position="115"/>
    </location>
</feature>
<dbReference type="RefSeq" id="WP_377011811.1">
    <property type="nucleotide sequence ID" value="NZ_JBHSLV010000055.1"/>
</dbReference>
<gene>
    <name evidence="8" type="ORF">ACFPPC_24080</name>
</gene>
<keyword evidence="9" id="KW-1185">Reference proteome</keyword>